<keyword evidence="2" id="KW-1185">Reference proteome</keyword>
<dbReference type="AlphaFoldDB" id="A0A1X7HV72"/>
<evidence type="ECO:0000313" key="1">
    <source>
        <dbReference type="EMBL" id="SMG05743.1"/>
    </source>
</evidence>
<dbReference type="STRING" id="1515439.SAMN06265784_1018"/>
<dbReference type="EMBL" id="FXAT01000001">
    <property type="protein sequence ID" value="SMG05743.1"/>
    <property type="molecule type" value="Genomic_DNA"/>
</dbReference>
<dbReference type="GO" id="GO:0016491">
    <property type="term" value="F:oxidoreductase activity"/>
    <property type="evidence" value="ECO:0007669"/>
    <property type="project" value="InterPro"/>
</dbReference>
<protein>
    <submittedName>
        <fullName evidence="1">p-aminobenzoate N-oxygenase AurF</fullName>
    </submittedName>
</protein>
<gene>
    <name evidence="1" type="ORF">SAMN06265784_1018</name>
</gene>
<proteinExistence type="predicted"/>
<organism evidence="1 2">
    <name type="scientific">Paraburkholderia susongensis</name>
    <dbReference type="NCBI Taxonomy" id="1515439"/>
    <lineage>
        <taxon>Bacteria</taxon>
        <taxon>Pseudomonadati</taxon>
        <taxon>Pseudomonadota</taxon>
        <taxon>Betaproteobacteria</taxon>
        <taxon>Burkholderiales</taxon>
        <taxon>Burkholderiaceae</taxon>
        <taxon>Paraburkholderia</taxon>
    </lineage>
</organism>
<dbReference type="InterPro" id="IPR025859">
    <property type="entry name" value="AurF/CmlI"/>
</dbReference>
<dbReference type="OrthoDB" id="581579at2"/>
<dbReference type="RefSeq" id="WP_085480225.1">
    <property type="nucleotide sequence ID" value="NZ_FXAT01000001.1"/>
</dbReference>
<name>A0A1X7HV72_9BURK</name>
<accession>A0A1X7HV72</accession>
<reference evidence="2" key="1">
    <citation type="submission" date="2017-04" db="EMBL/GenBank/DDBJ databases">
        <authorList>
            <person name="Varghese N."/>
            <person name="Submissions S."/>
        </authorList>
    </citation>
    <scope>NUCLEOTIDE SEQUENCE [LARGE SCALE GENOMIC DNA]</scope>
    <source>
        <strain evidence="2">LMG 29540</strain>
    </source>
</reference>
<dbReference type="Pfam" id="PF11583">
    <property type="entry name" value="AurF"/>
    <property type="match status" value="1"/>
</dbReference>
<dbReference type="InterPro" id="IPR012348">
    <property type="entry name" value="RNR-like"/>
</dbReference>
<evidence type="ECO:0000313" key="2">
    <source>
        <dbReference type="Proteomes" id="UP000193228"/>
    </source>
</evidence>
<dbReference type="Gene3D" id="1.10.620.20">
    <property type="entry name" value="Ribonucleotide Reductase, subunit A"/>
    <property type="match status" value="1"/>
</dbReference>
<sequence>MTNANKALIAQLNNAWPRRATVCDMERFRVDGEFDAGRPDYPVTLVPFFTHEGVQRLDDPVKQDILTWGWIGYNRRTVAAEDHVVNPALNYLASDILPGEDWIFTESIRQTLIDEHYHTLMHLNAIQRTRRQRRIDVDMELPMSVTYRELEKLKQQLVEPWEKQLAAVAFATVAEISVNAFLDILADDQTIQPQNRSVAQLHNRDEYAHSKTLGEIGKVVFHRLTPSQKTFFVTTLPVALRAFVAQDFSMWEAILRQLNVPNAANIIRDCQQSGKGSALTRDYSGLRRLADELGILCELDFDFSDSTTSTGRATTAANTVAAQHAH</sequence>
<dbReference type="Proteomes" id="UP000193228">
    <property type="component" value="Unassembled WGS sequence"/>
</dbReference>